<organism evidence="1 2">
    <name type="scientific">Pigmentiphaga aceris</name>
    <dbReference type="NCBI Taxonomy" id="1940612"/>
    <lineage>
        <taxon>Bacteria</taxon>
        <taxon>Pseudomonadati</taxon>
        <taxon>Pseudomonadota</taxon>
        <taxon>Betaproteobacteria</taxon>
        <taxon>Burkholderiales</taxon>
        <taxon>Alcaligenaceae</taxon>
        <taxon>Pigmentiphaga</taxon>
    </lineage>
</organism>
<dbReference type="Proteomes" id="UP000325161">
    <property type="component" value="Chromosome"/>
</dbReference>
<dbReference type="EMBL" id="CP043046">
    <property type="protein sequence ID" value="QEI07651.1"/>
    <property type="molecule type" value="Genomic_DNA"/>
</dbReference>
<sequence>MNNIDNIANGLAQAGRAAIAYTDAANPDWPLTLHTYRPAAYTPGRPVVIVQHGVLRNGDDYRDFWMEAADRHNLLIVAPTFGNDMWPGVESYNNGRVFAEDGSVRERERWTYAIIERVIADLVESGVVAGKEVYLFGHSAGGQFVHRLMSSQSHAPFTAVAAGNPGWYTLPTQDHAYPEGLDGVGLDAGHVERLLAYPLLILAGDQDIVTEDPHLPSEPAALRQGPHRYSRAHHYFEAGQREAARLGVPFNWRLQSVPGIGHDGRAMSAVCASVWFAGGMPDAATMAQLAGSRVA</sequence>
<evidence type="ECO:0000313" key="1">
    <source>
        <dbReference type="EMBL" id="QEI07651.1"/>
    </source>
</evidence>
<proteinExistence type="predicted"/>
<name>A0A5C0B4C1_9BURK</name>
<dbReference type="RefSeq" id="WP_148816698.1">
    <property type="nucleotide sequence ID" value="NZ_CP043046.1"/>
</dbReference>
<accession>A0A5C0B4C1</accession>
<dbReference type="AlphaFoldDB" id="A0A5C0B4C1"/>
<dbReference type="KEGG" id="pacr:FXN63_18755"/>
<keyword evidence="1" id="KW-0378">Hydrolase</keyword>
<evidence type="ECO:0000313" key="2">
    <source>
        <dbReference type="Proteomes" id="UP000325161"/>
    </source>
</evidence>
<dbReference type="OrthoDB" id="332706at2"/>
<dbReference type="Gene3D" id="3.40.50.1820">
    <property type="entry name" value="alpha/beta hydrolase"/>
    <property type="match status" value="1"/>
</dbReference>
<reference evidence="1 2" key="1">
    <citation type="submission" date="2019-08" db="EMBL/GenBank/DDBJ databases">
        <title>Amphibian skin-associated Pigmentiphaga: genome sequence and occurrence across geography and hosts.</title>
        <authorList>
            <person name="Bletz M.C."/>
            <person name="Bunk B."/>
            <person name="Sproeer C."/>
            <person name="Biwer P."/>
            <person name="Reiter S."/>
            <person name="Rabemananjara F.C.E."/>
            <person name="Schulz S."/>
            <person name="Overmann J."/>
            <person name="Vences M."/>
        </authorList>
    </citation>
    <scope>NUCLEOTIDE SEQUENCE [LARGE SCALE GENOMIC DNA]</scope>
    <source>
        <strain evidence="1 2">Mada1488</strain>
    </source>
</reference>
<protein>
    <submittedName>
        <fullName evidence="1">Alpha/beta hydrolase</fullName>
    </submittedName>
</protein>
<keyword evidence="2" id="KW-1185">Reference proteome</keyword>
<dbReference type="SUPFAM" id="SSF53474">
    <property type="entry name" value="alpha/beta-Hydrolases"/>
    <property type="match status" value="1"/>
</dbReference>
<gene>
    <name evidence="1" type="ORF">FXN63_18755</name>
</gene>
<dbReference type="GO" id="GO:0016787">
    <property type="term" value="F:hydrolase activity"/>
    <property type="evidence" value="ECO:0007669"/>
    <property type="project" value="UniProtKB-KW"/>
</dbReference>
<dbReference type="InterPro" id="IPR029058">
    <property type="entry name" value="AB_hydrolase_fold"/>
</dbReference>